<dbReference type="AlphaFoldDB" id="A0A4C1Z9K2"/>
<comment type="caution">
    <text evidence="1">The sequence shown here is derived from an EMBL/GenBank/DDBJ whole genome shotgun (WGS) entry which is preliminary data.</text>
</comment>
<dbReference type="PANTHER" id="PTHR23161">
    <property type="entry name" value="PROTEIN CIP2A"/>
    <property type="match status" value="1"/>
</dbReference>
<keyword evidence="2" id="KW-1185">Reference proteome</keyword>
<proteinExistence type="predicted"/>
<dbReference type="InterPro" id="IPR042510">
    <property type="entry name" value="CIP2A"/>
</dbReference>
<organism evidence="1 2">
    <name type="scientific">Eumeta variegata</name>
    <name type="common">Bagworm moth</name>
    <name type="synonym">Eumeta japonica</name>
    <dbReference type="NCBI Taxonomy" id="151549"/>
    <lineage>
        <taxon>Eukaryota</taxon>
        <taxon>Metazoa</taxon>
        <taxon>Ecdysozoa</taxon>
        <taxon>Arthropoda</taxon>
        <taxon>Hexapoda</taxon>
        <taxon>Insecta</taxon>
        <taxon>Pterygota</taxon>
        <taxon>Neoptera</taxon>
        <taxon>Endopterygota</taxon>
        <taxon>Lepidoptera</taxon>
        <taxon>Glossata</taxon>
        <taxon>Ditrysia</taxon>
        <taxon>Tineoidea</taxon>
        <taxon>Psychidae</taxon>
        <taxon>Oiketicinae</taxon>
        <taxon>Eumeta</taxon>
    </lineage>
</organism>
<dbReference type="EMBL" id="BGZK01001638">
    <property type="protein sequence ID" value="GBP83774.1"/>
    <property type="molecule type" value="Genomic_DNA"/>
</dbReference>
<dbReference type="PANTHER" id="PTHR23161:SF2">
    <property type="entry name" value="PROTEIN CIP2A"/>
    <property type="match status" value="1"/>
</dbReference>
<accession>A0A4C1Z9K2</accession>
<dbReference type="STRING" id="151549.A0A4C1Z9K2"/>
<gene>
    <name evidence="1" type="ORF">EVAR_4269_1</name>
</gene>
<reference evidence="1 2" key="1">
    <citation type="journal article" date="2019" name="Commun. Biol.">
        <title>The bagworm genome reveals a unique fibroin gene that provides high tensile strength.</title>
        <authorList>
            <person name="Kono N."/>
            <person name="Nakamura H."/>
            <person name="Ohtoshi R."/>
            <person name="Tomita M."/>
            <person name="Numata K."/>
            <person name="Arakawa K."/>
        </authorList>
    </citation>
    <scope>NUCLEOTIDE SEQUENCE [LARGE SCALE GENOMIC DNA]</scope>
</reference>
<evidence type="ECO:0000313" key="2">
    <source>
        <dbReference type="Proteomes" id="UP000299102"/>
    </source>
</evidence>
<dbReference type="Proteomes" id="UP000299102">
    <property type="component" value="Unassembled WGS sequence"/>
</dbReference>
<sequence>MEVDSPTPWKESLECTSEMGKFTNMKSFVNAAREFEATHSEASIDLMNRSLGLVSSCDLSVFSPGRPEVCAFFSTLWRIMYDDRSPIWSAVAVLARAINEPNMRHALTHTYKFLPVLSRLLSETISNEKKLKLLSVMQDISYGIKISWQESYLLPLIKQLTQWILNPMSEAQHRVIGHKSLTILVNICYGNLPAVHALMQTVNTKEFIVHLINLKDGGYGGVSVCRLLACVSSAASRAPRPADVHGYIDCTMRIFNKAVAEKDGTQLLHAYIFMNDLCSDDNTKNFVLTYPNFPNLLKDTLQEIEKICKTVSSGTEHTGSIGSDLNHILKYLTVLISLDESCLPSEIVSLANEFLAPVLDPCKTGLQWLQVVGALCEMTETQEKVLSGVTPESFEDILYSVLHYSSQNGIAGIEQSQQAAILGCRIALSLAPLARPWDSALARMLAHHQVRKMLCTSLTGGGAARRRQVLHLIKHHYFPSDQMNQRELKDETTVLLIILDYEANMIQHESTNLFPTISSNVKAQDPGNQDTRCL</sequence>
<dbReference type="OrthoDB" id="73401at2759"/>
<protein>
    <submittedName>
        <fullName evidence="1">Uncharacterized protein</fullName>
    </submittedName>
</protein>
<evidence type="ECO:0000313" key="1">
    <source>
        <dbReference type="EMBL" id="GBP83774.1"/>
    </source>
</evidence>
<name>A0A4C1Z9K2_EUMVA</name>